<dbReference type="Proteomes" id="UP000243217">
    <property type="component" value="Unassembled WGS sequence"/>
</dbReference>
<gene>
    <name evidence="2" type="ORF">THRCLA_22235</name>
</gene>
<evidence type="ECO:0000313" key="3">
    <source>
        <dbReference type="Proteomes" id="UP000243217"/>
    </source>
</evidence>
<feature type="non-terminal residue" evidence="2">
    <location>
        <position position="106"/>
    </location>
</feature>
<comment type="caution">
    <text evidence="2">The sequence shown here is derived from an EMBL/GenBank/DDBJ whole genome shotgun (WGS) entry which is preliminary data.</text>
</comment>
<dbReference type="AlphaFoldDB" id="A0A1V9Z955"/>
<accession>A0A1V9Z955</accession>
<feature type="transmembrane region" description="Helical" evidence="1">
    <location>
        <begin position="6"/>
        <end position="26"/>
    </location>
</feature>
<proteinExistence type="predicted"/>
<organism evidence="2 3">
    <name type="scientific">Thraustotheca clavata</name>
    <dbReference type="NCBI Taxonomy" id="74557"/>
    <lineage>
        <taxon>Eukaryota</taxon>
        <taxon>Sar</taxon>
        <taxon>Stramenopiles</taxon>
        <taxon>Oomycota</taxon>
        <taxon>Saprolegniomycetes</taxon>
        <taxon>Saprolegniales</taxon>
        <taxon>Achlyaceae</taxon>
        <taxon>Thraustotheca</taxon>
    </lineage>
</organism>
<evidence type="ECO:0000313" key="2">
    <source>
        <dbReference type="EMBL" id="OQR94462.1"/>
    </source>
</evidence>
<keyword evidence="1" id="KW-0472">Membrane</keyword>
<sequence>MSPLWYWACQSVVTLVLVNIMLAVIIEAHQEIVEGNVKHRSILDDLFLVTRDIIKHYILYRPNRFKLLEQHLQYDVNLTDMLSSHQIAEILQITERQAEKLIVKLK</sequence>
<keyword evidence="3" id="KW-1185">Reference proteome</keyword>
<evidence type="ECO:0000256" key="1">
    <source>
        <dbReference type="SAM" id="Phobius"/>
    </source>
</evidence>
<keyword evidence="1" id="KW-0812">Transmembrane</keyword>
<name>A0A1V9Z955_9STRA</name>
<dbReference type="EMBL" id="JNBS01002183">
    <property type="protein sequence ID" value="OQR94462.1"/>
    <property type="molecule type" value="Genomic_DNA"/>
</dbReference>
<reference evidence="2 3" key="1">
    <citation type="journal article" date="2014" name="Genome Biol. Evol.">
        <title>The secreted proteins of Achlya hypogyna and Thraustotheca clavata identify the ancestral oomycete secretome and reveal gene acquisitions by horizontal gene transfer.</title>
        <authorList>
            <person name="Misner I."/>
            <person name="Blouin N."/>
            <person name="Leonard G."/>
            <person name="Richards T.A."/>
            <person name="Lane C.E."/>
        </authorList>
    </citation>
    <scope>NUCLEOTIDE SEQUENCE [LARGE SCALE GENOMIC DNA]</scope>
    <source>
        <strain evidence="2 3">ATCC 34112</strain>
    </source>
</reference>
<keyword evidence="1" id="KW-1133">Transmembrane helix</keyword>
<protein>
    <submittedName>
        <fullName evidence="2">Uncharacterized protein</fullName>
    </submittedName>
</protein>